<dbReference type="InterPro" id="IPR007137">
    <property type="entry name" value="DUF348"/>
</dbReference>
<proteinExistence type="predicted"/>
<name>A0A0M8K5G2_9CHLR</name>
<dbReference type="PROSITE" id="PS51257">
    <property type="entry name" value="PROKAR_LIPOPROTEIN"/>
    <property type="match status" value="1"/>
</dbReference>
<dbReference type="SUPFAM" id="SSF82171">
    <property type="entry name" value="DPP6 N-terminal domain-like"/>
    <property type="match status" value="1"/>
</dbReference>
<dbReference type="InterPro" id="IPR011659">
    <property type="entry name" value="WD40"/>
</dbReference>
<reference evidence="5 7" key="2">
    <citation type="submission" date="2015-07" db="EMBL/GenBank/DDBJ databases">
        <title>Whole genome sequence of Ardenticatena maritima DSM 23922.</title>
        <authorList>
            <person name="Hemp J."/>
            <person name="Ward L.M."/>
            <person name="Pace L.A."/>
            <person name="Fischer W.W."/>
        </authorList>
    </citation>
    <scope>NUCLEOTIDE SEQUENCE [LARGE SCALE GENOMIC DNA]</scope>
    <source>
        <strain evidence="5 7">110S</strain>
    </source>
</reference>
<keyword evidence="6" id="KW-1185">Reference proteome</keyword>
<dbReference type="Gene3D" id="2.20.230.10">
    <property type="entry name" value="Resuscitation-promoting factor rpfb"/>
    <property type="match status" value="1"/>
</dbReference>
<evidence type="ECO:0000256" key="1">
    <source>
        <dbReference type="ARBA" id="ARBA00022729"/>
    </source>
</evidence>
<dbReference type="OrthoDB" id="141956at2"/>
<feature type="signal peptide" evidence="2">
    <location>
        <begin position="1"/>
        <end position="18"/>
    </location>
</feature>
<dbReference type="EMBL" id="LGKN01000006">
    <property type="protein sequence ID" value="KPL87338.1"/>
    <property type="molecule type" value="Genomic_DNA"/>
</dbReference>
<dbReference type="AlphaFoldDB" id="A0A0M8K5G2"/>
<dbReference type="InterPro" id="IPR011042">
    <property type="entry name" value="6-blade_b-propeller_TolB-like"/>
</dbReference>
<reference evidence="4 6" key="1">
    <citation type="journal article" date="2015" name="Genome Announc.">
        <title>Draft Genome Sequence of a Heterotrophic Facultative Anaerobic Thermophilic Bacterium, Ardenticatena maritima Strain 110ST.</title>
        <authorList>
            <person name="Kawaichi S."/>
            <person name="Yoshida T."/>
            <person name="Sako Y."/>
            <person name="Nakamura R."/>
        </authorList>
    </citation>
    <scope>NUCLEOTIDE SEQUENCE [LARGE SCALE GENOMIC DNA]</scope>
    <source>
        <strain evidence="4 6">110S</strain>
    </source>
</reference>
<dbReference type="RefSeq" id="WP_054492018.1">
    <property type="nucleotide sequence ID" value="NZ_BBZA01000031.1"/>
</dbReference>
<dbReference type="Proteomes" id="UP000050502">
    <property type="component" value="Unassembled WGS sequence"/>
</dbReference>
<dbReference type="Pfam" id="PF07676">
    <property type="entry name" value="PD40"/>
    <property type="match status" value="1"/>
</dbReference>
<dbReference type="InParanoid" id="A0A0M8K5G2"/>
<evidence type="ECO:0000256" key="2">
    <source>
        <dbReference type="SAM" id="SignalP"/>
    </source>
</evidence>
<gene>
    <name evidence="4" type="ORF">ARMA_0516</name>
    <name evidence="5" type="ORF">SE16_12740</name>
</gene>
<keyword evidence="1 2" id="KW-0732">Signal</keyword>
<dbReference type="InterPro" id="IPR011098">
    <property type="entry name" value="G5_dom"/>
</dbReference>
<dbReference type="SMART" id="SM01208">
    <property type="entry name" value="G5"/>
    <property type="match status" value="1"/>
</dbReference>
<dbReference type="PROSITE" id="PS51109">
    <property type="entry name" value="G5"/>
    <property type="match status" value="1"/>
</dbReference>
<sequence length="526" mass="58482">MKRTWGLLLFMVLLVAGAAACRSTPPPKRVLLEVDGTRRWLTTSAETVADMLAEQGVALGDLDRVEPPSFTLLEDGMRVRVVRVQERFVDEDVPLPYTRETRRDATLPRGEIRVVQLGQVGRERLRWRILSENGVEVSREVASRETLATPQPEIVVLGTLGALEQVPISGTLVYRAGGNAWVMRGNNTPRALTTTGDLDGHVFALSPDGRWLLFTRKPIGGNVGQGGPINSLWLVRTDIVDDEPRYLETDSVLWADWRPCLPQQGRACPPEQYEIGYSTAERTPNPPGWKARNDFWLLSLNGDGTLLTRREIGEPVGAEWYAWWGREWAWSPDGRLAAWGSATALGVLNVATRQHTVLTTFYPYETLAAWVWTPRPAWRSDGEWLAAVVHAPSPRALRPDRSERFDLWLLPMSVSAPPVPIAENVGMWAMPAWSPTALELAYAQAEAPDGSALSRYALMLMDADGSNRRRLFPANDTPGMELPRFVWSPDGEALAAIWQGDLYLVARDGTATPLTATGDVTHLDWR</sequence>
<dbReference type="Proteomes" id="UP000037784">
    <property type="component" value="Unassembled WGS sequence"/>
</dbReference>
<dbReference type="Pfam" id="PF07501">
    <property type="entry name" value="G5"/>
    <property type="match status" value="1"/>
</dbReference>
<dbReference type="STRING" id="872965.SE16_12740"/>
<protein>
    <recommendedName>
        <fullName evidence="3">G5 domain-containing protein</fullName>
    </recommendedName>
</protein>
<feature type="domain" description="G5" evidence="3">
    <location>
        <begin position="81"/>
        <end position="161"/>
    </location>
</feature>
<dbReference type="Gene3D" id="2.120.10.30">
    <property type="entry name" value="TolB, C-terminal domain"/>
    <property type="match status" value="1"/>
</dbReference>
<feature type="chain" id="PRO_5010428649" description="G5 domain-containing protein" evidence="2">
    <location>
        <begin position="19"/>
        <end position="526"/>
    </location>
</feature>
<evidence type="ECO:0000313" key="6">
    <source>
        <dbReference type="Proteomes" id="UP000037784"/>
    </source>
</evidence>
<evidence type="ECO:0000313" key="5">
    <source>
        <dbReference type="EMBL" id="KPL87338.1"/>
    </source>
</evidence>
<accession>A0A0M8K5G2</accession>
<reference evidence="6" key="3">
    <citation type="submission" date="2015-08" db="EMBL/GenBank/DDBJ databases">
        <title>Draft Genome Sequence of a Heterotrophic Facultative Anaerobic Bacterium Ardenticatena maritima Strain 110S.</title>
        <authorList>
            <person name="Kawaichi S."/>
            <person name="Yoshida T."/>
            <person name="Sako Y."/>
            <person name="Nakamura R."/>
        </authorList>
    </citation>
    <scope>NUCLEOTIDE SEQUENCE [LARGE SCALE GENOMIC DNA]</scope>
    <source>
        <strain evidence="6">110S</strain>
    </source>
</reference>
<comment type="caution">
    <text evidence="4">The sequence shown here is derived from an EMBL/GenBank/DDBJ whole genome shotgun (WGS) entry which is preliminary data.</text>
</comment>
<evidence type="ECO:0000313" key="7">
    <source>
        <dbReference type="Proteomes" id="UP000050502"/>
    </source>
</evidence>
<organism evidence="4 6">
    <name type="scientific">Ardenticatena maritima</name>
    <dbReference type="NCBI Taxonomy" id="872965"/>
    <lineage>
        <taxon>Bacteria</taxon>
        <taxon>Bacillati</taxon>
        <taxon>Chloroflexota</taxon>
        <taxon>Ardenticatenia</taxon>
        <taxon>Ardenticatenales</taxon>
        <taxon>Ardenticatenaceae</taxon>
        <taxon>Ardenticatena</taxon>
    </lineage>
</organism>
<evidence type="ECO:0000259" key="3">
    <source>
        <dbReference type="PROSITE" id="PS51109"/>
    </source>
</evidence>
<dbReference type="EMBL" id="BBZA01000031">
    <property type="protein sequence ID" value="GAP62093.1"/>
    <property type="molecule type" value="Genomic_DNA"/>
</dbReference>
<dbReference type="Pfam" id="PF03990">
    <property type="entry name" value="DUF348"/>
    <property type="match status" value="1"/>
</dbReference>
<evidence type="ECO:0000313" key="4">
    <source>
        <dbReference type="EMBL" id="GAP62093.1"/>
    </source>
</evidence>